<gene>
    <name evidence="1" type="ORF">P3H78_31525</name>
</gene>
<proteinExistence type="predicted"/>
<name>A0ABT6AGT4_9ACTN</name>
<dbReference type="EMBL" id="JARJBB010000038">
    <property type="protein sequence ID" value="MDF3303065.1"/>
    <property type="molecule type" value="Genomic_DNA"/>
</dbReference>
<accession>A0ABT6AGT4</accession>
<organism evidence="1 2">
    <name type="scientific">Streptomyces tropicalis</name>
    <dbReference type="NCBI Taxonomy" id="3034234"/>
    <lineage>
        <taxon>Bacteria</taxon>
        <taxon>Bacillati</taxon>
        <taxon>Actinomycetota</taxon>
        <taxon>Actinomycetes</taxon>
        <taxon>Kitasatosporales</taxon>
        <taxon>Streptomycetaceae</taxon>
        <taxon>Streptomyces</taxon>
    </lineage>
</organism>
<reference evidence="1 2" key="1">
    <citation type="submission" date="2023-03" db="EMBL/GenBank/DDBJ databases">
        <title>Draft genome sequence of Streptomyces sp. K1PA1 isolated from peat swamp forest in Thailand.</title>
        <authorList>
            <person name="Klaysubun C."/>
            <person name="Duangmal K."/>
        </authorList>
    </citation>
    <scope>NUCLEOTIDE SEQUENCE [LARGE SCALE GENOMIC DNA]</scope>
    <source>
        <strain evidence="1 2">K1PA1</strain>
    </source>
</reference>
<evidence type="ECO:0000313" key="1">
    <source>
        <dbReference type="EMBL" id="MDF3303065.1"/>
    </source>
</evidence>
<comment type="caution">
    <text evidence="1">The sequence shown here is derived from an EMBL/GenBank/DDBJ whole genome shotgun (WGS) entry which is preliminary data.</text>
</comment>
<protein>
    <submittedName>
        <fullName evidence="1">Uncharacterized protein</fullName>
    </submittedName>
</protein>
<dbReference type="RefSeq" id="WP_276112609.1">
    <property type="nucleotide sequence ID" value="NZ_JARJBB010000038.1"/>
</dbReference>
<keyword evidence="2" id="KW-1185">Reference proteome</keyword>
<dbReference type="Proteomes" id="UP001221150">
    <property type="component" value="Unassembled WGS sequence"/>
</dbReference>
<evidence type="ECO:0000313" key="2">
    <source>
        <dbReference type="Proteomes" id="UP001221150"/>
    </source>
</evidence>
<sequence>MPTSPADSRADAHRLIEALPRPLPRDDARRADAVQAALLASGLLDRSDLGNSPAVAAATRDGLTCLAHLLDEGAPGHGAGQLLLLLLAERDAFTPHPAPDTLQLQARDAATALLHLALWHTDDLLRLLGGALQVHAEEVSDSSNGMP</sequence>